<evidence type="ECO:0000313" key="2">
    <source>
        <dbReference type="Proteomes" id="UP000006241"/>
    </source>
</evidence>
<proteinExistence type="predicted"/>
<reference evidence="1 2" key="1">
    <citation type="submission" date="2009-01" db="EMBL/GenBank/DDBJ databases">
        <authorList>
            <person name="Qin X."/>
            <person name="Bachman B."/>
            <person name="Battles P."/>
            <person name="Bell A."/>
            <person name="Bess C."/>
            <person name="Bickham C."/>
            <person name="Chaboub L."/>
            <person name="Chen D."/>
            <person name="Coyle M."/>
            <person name="Deiros D.R."/>
            <person name="Dinh H."/>
            <person name="Forbes L."/>
            <person name="Fowler G."/>
            <person name="Francisco L."/>
            <person name="Fu Q."/>
            <person name="Gubbala S."/>
            <person name="Hale W."/>
            <person name="Han Y."/>
            <person name="Hemphill L."/>
            <person name="Highlander S.K."/>
            <person name="Hirani K."/>
            <person name="Hogues M."/>
            <person name="Jackson L."/>
            <person name="Jakkamsetti A."/>
            <person name="Javaid M."/>
            <person name="Jiang H."/>
            <person name="Korchina V."/>
            <person name="Kovar C."/>
            <person name="Lara F."/>
            <person name="Lee S."/>
            <person name="Mata R."/>
            <person name="Mathew T."/>
            <person name="Moen C."/>
            <person name="Morales K."/>
            <person name="Munidasa M."/>
            <person name="Nazareth L."/>
            <person name="Ngo R."/>
            <person name="Nguyen L."/>
            <person name="Okwuonu G."/>
            <person name="Ongeri F."/>
            <person name="Patil S."/>
            <person name="Petrosino J."/>
            <person name="Pham C."/>
            <person name="Pham P."/>
            <person name="Pu L.-L."/>
            <person name="Puazo M."/>
            <person name="Raj R."/>
            <person name="Reid J."/>
            <person name="Rouhana J."/>
            <person name="Saada N."/>
            <person name="Shang Y."/>
            <person name="Simmons D."/>
            <person name="Thornton R."/>
            <person name="Warren J."/>
            <person name="Weissenberger G."/>
            <person name="Zhang J."/>
            <person name="Zhang L."/>
            <person name="Zhou C."/>
            <person name="Zhu D."/>
            <person name="Muzny D."/>
            <person name="Worley K."/>
            <person name="Gibbs R."/>
        </authorList>
    </citation>
    <scope>NUCLEOTIDE SEQUENCE [LARGE SCALE GENOMIC DNA]</scope>
    <source>
        <strain evidence="1 2">ATCC 33300</strain>
    </source>
</reference>
<gene>
    <name evidence="1" type="ORF">HMPREF0765_3238</name>
</gene>
<dbReference type="AlphaFoldDB" id="C2G0Y2"/>
<organism evidence="1 2">
    <name type="scientific">Sphingobacterium spiritivorum ATCC 33300</name>
    <dbReference type="NCBI Taxonomy" id="525372"/>
    <lineage>
        <taxon>Bacteria</taxon>
        <taxon>Pseudomonadati</taxon>
        <taxon>Bacteroidota</taxon>
        <taxon>Sphingobacteriia</taxon>
        <taxon>Sphingobacteriales</taxon>
        <taxon>Sphingobacteriaceae</taxon>
        <taxon>Sphingobacterium</taxon>
    </lineage>
</organism>
<comment type="caution">
    <text evidence="1">The sequence shown here is derived from an EMBL/GenBank/DDBJ whole genome shotgun (WGS) entry which is preliminary data.</text>
</comment>
<sequence>MGTATKLKQTDKRKSYFFYLTISELALSRCFSKIGAVSLIRWPINQFIIANFTIERD</sequence>
<dbReference type="Proteomes" id="UP000006241">
    <property type="component" value="Unassembled WGS sequence"/>
</dbReference>
<accession>C2G0Y2</accession>
<protein>
    <submittedName>
        <fullName evidence="1">Uncharacterized protein</fullName>
    </submittedName>
</protein>
<name>C2G0Y2_SPHSI</name>
<dbReference type="HOGENOM" id="CLU_2994407_0_0_10"/>
<evidence type="ECO:0000313" key="1">
    <source>
        <dbReference type="EMBL" id="EEI91212.1"/>
    </source>
</evidence>
<dbReference type="EMBL" id="ACHB01000071">
    <property type="protein sequence ID" value="EEI91212.1"/>
    <property type="molecule type" value="Genomic_DNA"/>
</dbReference>